<dbReference type="PANTHER" id="PTHR31118">
    <property type="entry name" value="CYCLASE-LIKE PROTEIN 2"/>
    <property type="match status" value="1"/>
</dbReference>
<evidence type="ECO:0000313" key="2">
    <source>
        <dbReference type="Proteomes" id="UP001165586"/>
    </source>
</evidence>
<gene>
    <name evidence="1" type="ORF">N1032_18550</name>
</gene>
<name>A0ABT2H703_9MICO</name>
<reference evidence="1" key="1">
    <citation type="submission" date="2022-08" db="EMBL/GenBank/DDBJ databases">
        <authorList>
            <person name="Deng Y."/>
            <person name="Han X.-F."/>
            <person name="Zhang Y.-Q."/>
        </authorList>
    </citation>
    <scope>NUCLEOTIDE SEQUENCE</scope>
    <source>
        <strain evidence="1">CPCC 203386</strain>
    </source>
</reference>
<dbReference type="EMBL" id="JANLCJ010000008">
    <property type="protein sequence ID" value="MCS5735745.1"/>
    <property type="molecule type" value="Genomic_DNA"/>
</dbReference>
<proteinExistence type="predicted"/>
<dbReference type="PANTHER" id="PTHR31118:SF12">
    <property type="entry name" value="CYCLASE-LIKE PROTEIN 2"/>
    <property type="match status" value="1"/>
</dbReference>
<dbReference type="Pfam" id="PF04199">
    <property type="entry name" value="Cyclase"/>
    <property type="match status" value="1"/>
</dbReference>
<comment type="caution">
    <text evidence="1">The sequence shown here is derived from an EMBL/GenBank/DDBJ whole genome shotgun (WGS) entry which is preliminary data.</text>
</comment>
<dbReference type="RefSeq" id="WP_259540756.1">
    <property type="nucleotide sequence ID" value="NZ_JANLCJ010000008.1"/>
</dbReference>
<protein>
    <submittedName>
        <fullName evidence="1">Cyclase family protein</fullName>
    </submittedName>
</protein>
<dbReference type="Gene3D" id="3.50.30.50">
    <property type="entry name" value="Putative cyclase"/>
    <property type="match status" value="1"/>
</dbReference>
<evidence type="ECO:0000313" key="1">
    <source>
        <dbReference type="EMBL" id="MCS5735745.1"/>
    </source>
</evidence>
<dbReference type="InterPro" id="IPR037175">
    <property type="entry name" value="KFase_sf"/>
</dbReference>
<dbReference type="Proteomes" id="UP001165586">
    <property type="component" value="Unassembled WGS sequence"/>
</dbReference>
<dbReference type="InterPro" id="IPR007325">
    <property type="entry name" value="KFase/CYL"/>
</dbReference>
<sequence length="252" mass="27054">MPENNSAGWHDLDVISTAIKRLTTHDVSPTIGADMAMFMMHEKPEITPTSMHGQGPSATNRLNIAEHTGSHVDAPFHTDPSGATIDQVPLEVLLLPRFCKYDLTEYNHQPGDLIGVDHLVAAQERLGFELGQGDVAIIETGWDRFLPGGTDPRDNNWWGRNQPGLSPEACNYLAEAGVVAVASDTGACDLAIRDGHVLAADGHARAFLPRGILIVEGLHNLAEVPATGLFLALPLKIKNGTGSPLRVVLLTE</sequence>
<keyword evidence="2" id="KW-1185">Reference proteome</keyword>
<organism evidence="1 2">
    <name type="scientific">Herbiconiux daphne</name>
    <dbReference type="NCBI Taxonomy" id="2970914"/>
    <lineage>
        <taxon>Bacteria</taxon>
        <taxon>Bacillati</taxon>
        <taxon>Actinomycetota</taxon>
        <taxon>Actinomycetes</taxon>
        <taxon>Micrococcales</taxon>
        <taxon>Microbacteriaceae</taxon>
        <taxon>Herbiconiux</taxon>
    </lineage>
</organism>
<dbReference type="SUPFAM" id="SSF102198">
    <property type="entry name" value="Putative cyclase"/>
    <property type="match status" value="1"/>
</dbReference>
<accession>A0ABT2H703</accession>